<dbReference type="PROSITE" id="PS50263">
    <property type="entry name" value="CN_HYDROLASE"/>
    <property type="match status" value="1"/>
</dbReference>
<gene>
    <name evidence="9" type="primary">lnt</name>
    <name evidence="11" type="ORF">SAMN06273572_101472</name>
</gene>
<protein>
    <recommendedName>
        <fullName evidence="9">Apolipoprotein N-acyltransferase</fullName>
        <shortName evidence="9">ALP N-acyltransferase</shortName>
        <ecNumber evidence="9">2.3.1.269</ecNumber>
    </recommendedName>
</protein>
<comment type="function">
    <text evidence="9">Catalyzes the phospholipid dependent N-acylation of the N-terminal cysteine of apolipoprotein, the last step in lipoprotein maturation.</text>
</comment>
<evidence type="ECO:0000256" key="1">
    <source>
        <dbReference type="ARBA" id="ARBA00004651"/>
    </source>
</evidence>
<keyword evidence="11" id="KW-0449">Lipoprotein</keyword>
<keyword evidence="7 9" id="KW-0472">Membrane</keyword>
<dbReference type="Pfam" id="PF20154">
    <property type="entry name" value="LNT_N"/>
    <property type="match status" value="1"/>
</dbReference>
<sequence length="519" mass="56463">MNPQIASIPQALTSLAALQRWGRLLVIVLAGACLTFAQQPWGFWPALLFALPVIIWLWWARPGFWQAALTGWAAGFGMMLVGLSWIAEAFLVDIARHGWMIPFAIGGLSAGLALFWGAAFALARWIAPRPGVLSVVVLALSLTALEMARTYVLTGFPWGMLAYGWMNTPVAQISASVGPHMLNLLTLLIAGLLACNGRSQWPTIAAATLLMAIWQIGATRLAQPVPLRADEYTVRVVQPNANQREKWLPEHIPTFYNRALDASRGGDYDAVIWPETAVPQRIETPAVQLAGLIYAWDDISQATDGRPAIVGTRRTEPEPDWINWYNSLAIVGQRGEILGQYDKHSLVPAGEYLPFERQLARLGLRAIASNTPGGYVPGEGPQSIAIDGMPRVLPLICYEAIFPHELRTSGPRPEWIVHITNDAWFGNTAGPWQHLAQARFRAIEQGLPLARAANTGISAIIDPYGRLLQTLPIGEDGYLEGILPAPIAQPLYAQTGDLPGVTLVLAGLAGFAAARRRAT</sequence>
<keyword evidence="6 9" id="KW-1133">Transmembrane helix</keyword>
<name>A0A2C9CMU0_9RHOB</name>
<accession>A0A2C9CMU0</accession>
<evidence type="ECO:0000256" key="7">
    <source>
        <dbReference type="ARBA" id="ARBA00023136"/>
    </source>
</evidence>
<organism evidence="11 12">
    <name type="scientific">Pontivivens marinum</name>
    <dbReference type="NCBI Taxonomy" id="1690039"/>
    <lineage>
        <taxon>Bacteria</taxon>
        <taxon>Pseudomonadati</taxon>
        <taxon>Pseudomonadota</taxon>
        <taxon>Alphaproteobacteria</taxon>
        <taxon>Rhodobacterales</taxon>
        <taxon>Paracoccaceae</taxon>
        <taxon>Pontivivens</taxon>
    </lineage>
</organism>
<dbReference type="SUPFAM" id="SSF56317">
    <property type="entry name" value="Carbon-nitrogen hydrolase"/>
    <property type="match status" value="1"/>
</dbReference>
<evidence type="ECO:0000256" key="9">
    <source>
        <dbReference type="HAMAP-Rule" id="MF_01148"/>
    </source>
</evidence>
<dbReference type="AlphaFoldDB" id="A0A2C9CMU0"/>
<dbReference type="EMBL" id="OCTN01000001">
    <property type="protein sequence ID" value="SOH92624.1"/>
    <property type="molecule type" value="Genomic_DNA"/>
</dbReference>
<feature type="transmembrane region" description="Helical" evidence="9">
    <location>
        <begin position="132"/>
        <end position="153"/>
    </location>
</feature>
<keyword evidence="5 9" id="KW-0812">Transmembrane</keyword>
<dbReference type="GO" id="GO:0005886">
    <property type="term" value="C:plasma membrane"/>
    <property type="evidence" value="ECO:0007669"/>
    <property type="project" value="UniProtKB-SubCell"/>
</dbReference>
<dbReference type="InterPro" id="IPR036526">
    <property type="entry name" value="C-N_Hydrolase_sf"/>
</dbReference>
<dbReference type="EC" id="2.3.1.269" evidence="9"/>
<dbReference type="InterPro" id="IPR045378">
    <property type="entry name" value="LNT_N"/>
</dbReference>
<comment type="similarity">
    <text evidence="2 9">Belongs to the CN hydrolase family. Apolipoprotein N-acyltransferase subfamily.</text>
</comment>
<comment type="pathway">
    <text evidence="9">Protein modification; lipoprotein biosynthesis (N-acyl transfer).</text>
</comment>
<keyword evidence="8 9" id="KW-0012">Acyltransferase</keyword>
<dbReference type="NCBIfam" id="TIGR00546">
    <property type="entry name" value="lnt"/>
    <property type="match status" value="1"/>
</dbReference>
<evidence type="ECO:0000256" key="8">
    <source>
        <dbReference type="ARBA" id="ARBA00023315"/>
    </source>
</evidence>
<dbReference type="Gene3D" id="3.60.110.10">
    <property type="entry name" value="Carbon-nitrogen hydrolase"/>
    <property type="match status" value="1"/>
</dbReference>
<proteinExistence type="inferred from homology"/>
<dbReference type="UniPathway" id="UPA00666"/>
<keyword evidence="3 9" id="KW-1003">Cell membrane</keyword>
<keyword evidence="12" id="KW-1185">Reference proteome</keyword>
<evidence type="ECO:0000256" key="6">
    <source>
        <dbReference type="ARBA" id="ARBA00022989"/>
    </source>
</evidence>
<dbReference type="HAMAP" id="MF_01148">
    <property type="entry name" value="Lnt"/>
    <property type="match status" value="1"/>
</dbReference>
<keyword evidence="4 9" id="KW-0808">Transferase</keyword>
<comment type="subcellular location">
    <subcellularLocation>
        <location evidence="1 9">Cell membrane</location>
        <topology evidence="1 9">Multi-pass membrane protein</topology>
    </subcellularLocation>
</comment>
<dbReference type="Pfam" id="PF00795">
    <property type="entry name" value="CN_hydrolase"/>
    <property type="match status" value="1"/>
</dbReference>
<evidence type="ECO:0000256" key="5">
    <source>
        <dbReference type="ARBA" id="ARBA00022692"/>
    </source>
</evidence>
<comment type="catalytic activity">
    <reaction evidence="9">
        <text>N-terminal S-1,2-diacyl-sn-glyceryl-L-cysteinyl-[lipoprotein] + a glycerophospholipid = N-acyl-S-1,2-diacyl-sn-glyceryl-L-cysteinyl-[lipoprotein] + a 2-acyl-sn-glycero-3-phospholipid + H(+)</text>
        <dbReference type="Rhea" id="RHEA:48228"/>
        <dbReference type="Rhea" id="RHEA-COMP:14681"/>
        <dbReference type="Rhea" id="RHEA-COMP:14684"/>
        <dbReference type="ChEBI" id="CHEBI:15378"/>
        <dbReference type="ChEBI" id="CHEBI:136912"/>
        <dbReference type="ChEBI" id="CHEBI:140656"/>
        <dbReference type="ChEBI" id="CHEBI:140657"/>
        <dbReference type="ChEBI" id="CHEBI:140660"/>
        <dbReference type="EC" id="2.3.1.269"/>
    </reaction>
</comment>
<dbReference type="PANTHER" id="PTHR38686:SF1">
    <property type="entry name" value="APOLIPOPROTEIN N-ACYLTRANSFERASE"/>
    <property type="match status" value="1"/>
</dbReference>
<dbReference type="OrthoDB" id="9804277at2"/>
<dbReference type="RefSeq" id="WP_097928192.1">
    <property type="nucleotide sequence ID" value="NZ_OCTN01000001.1"/>
</dbReference>
<feature type="transmembrane region" description="Helical" evidence="9">
    <location>
        <begin position="21"/>
        <end position="37"/>
    </location>
</feature>
<evidence type="ECO:0000313" key="11">
    <source>
        <dbReference type="EMBL" id="SOH92624.1"/>
    </source>
</evidence>
<feature type="transmembrane region" description="Helical" evidence="9">
    <location>
        <begin position="201"/>
        <end position="218"/>
    </location>
</feature>
<feature type="transmembrane region" description="Helical" evidence="9">
    <location>
        <begin position="99"/>
        <end position="120"/>
    </location>
</feature>
<dbReference type="InterPro" id="IPR004563">
    <property type="entry name" value="Apolipo_AcylTrfase"/>
</dbReference>
<dbReference type="PANTHER" id="PTHR38686">
    <property type="entry name" value="APOLIPOPROTEIN N-ACYLTRANSFERASE"/>
    <property type="match status" value="1"/>
</dbReference>
<reference evidence="12" key="1">
    <citation type="submission" date="2017-09" db="EMBL/GenBank/DDBJ databases">
        <authorList>
            <person name="Varghese N."/>
            <person name="Submissions S."/>
        </authorList>
    </citation>
    <scope>NUCLEOTIDE SEQUENCE [LARGE SCALE GENOMIC DNA]</scope>
    <source>
        <strain evidence="12">C7</strain>
    </source>
</reference>
<dbReference type="CDD" id="cd07571">
    <property type="entry name" value="ALP_N-acyl_transferase"/>
    <property type="match status" value="1"/>
</dbReference>
<evidence type="ECO:0000256" key="3">
    <source>
        <dbReference type="ARBA" id="ARBA00022475"/>
    </source>
</evidence>
<feature type="transmembrane region" description="Helical" evidence="9">
    <location>
        <begin position="173"/>
        <end position="194"/>
    </location>
</feature>
<evidence type="ECO:0000313" key="12">
    <source>
        <dbReference type="Proteomes" id="UP000220034"/>
    </source>
</evidence>
<feature type="transmembrane region" description="Helical" evidence="9">
    <location>
        <begin position="67"/>
        <end position="87"/>
    </location>
</feature>
<feature type="domain" description="CN hydrolase" evidence="10">
    <location>
        <begin position="237"/>
        <end position="489"/>
    </location>
</feature>
<evidence type="ECO:0000259" key="10">
    <source>
        <dbReference type="PROSITE" id="PS50263"/>
    </source>
</evidence>
<dbReference type="Proteomes" id="UP000220034">
    <property type="component" value="Unassembled WGS sequence"/>
</dbReference>
<evidence type="ECO:0000256" key="2">
    <source>
        <dbReference type="ARBA" id="ARBA00010065"/>
    </source>
</evidence>
<dbReference type="GO" id="GO:0042158">
    <property type="term" value="P:lipoprotein biosynthetic process"/>
    <property type="evidence" value="ECO:0007669"/>
    <property type="project" value="UniProtKB-UniRule"/>
</dbReference>
<evidence type="ECO:0000256" key="4">
    <source>
        <dbReference type="ARBA" id="ARBA00022679"/>
    </source>
</evidence>
<dbReference type="GO" id="GO:0016410">
    <property type="term" value="F:N-acyltransferase activity"/>
    <property type="evidence" value="ECO:0007669"/>
    <property type="project" value="UniProtKB-UniRule"/>
</dbReference>
<feature type="transmembrane region" description="Helical" evidence="9">
    <location>
        <begin position="43"/>
        <end position="60"/>
    </location>
</feature>
<dbReference type="InterPro" id="IPR003010">
    <property type="entry name" value="C-N_Hydrolase"/>
</dbReference>